<dbReference type="AlphaFoldDB" id="A0A9D2UTD1"/>
<feature type="transmembrane region" description="Helical" evidence="1">
    <location>
        <begin position="12"/>
        <end position="32"/>
    </location>
</feature>
<reference evidence="2" key="1">
    <citation type="journal article" date="2021" name="PeerJ">
        <title>Extensive microbial diversity within the chicken gut microbiome revealed by metagenomics and culture.</title>
        <authorList>
            <person name="Gilroy R."/>
            <person name="Ravi A."/>
            <person name="Getino M."/>
            <person name="Pursley I."/>
            <person name="Horton D.L."/>
            <person name="Alikhan N.F."/>
            <person name="Baker D."/>
            <person name="Gharbi K."/>
            <person name="Hall N."/>
            <person name="Watson M."/>
            <person name="Adriaenssens E.M."/>
            <person name="Foster-Nyarko E."/>
            <person name="Jarju S."/>
            <person name="Secka A."/>
            <person name="Antonio M."/>
            <person name="Oren A."/>
            <person name="Chaudhuri R.R."/>
            <person name="La Ragione R."/>
            <person name="Hildebrand F."/>
            <person name="Pallen M.J."/>
        </authorList>
    </citation>
    <scope>NUCLEOTIDE SEQUENCE</scope>
    <source>
        <strain evidence="2">CHK135-1449</strain>
    </source>
</reference>
<keyword evidence="1" id="KW-0812">Transmembrane</keyword>
<evidence type="ECO:0000256" key="1">
    <source>
        <dbReference type="SAM" id="Phobius"/>
    </source>
</evidence>
<dbReference type="Proteomes" id="UP000787156">
    <property type="component" value="Unassembled WGS sequence"/>
</dbReference>
<feature type="transmembrane region" description="Helical" evidence="1">
    <location>
        <begin position="155"/>
        <end position="175"/>
    </location>
</feature>
<dbReference type="EMBL" id="DYWX01000098">
    <property type="protein sequence ID" value="HJF28425.1"/>
    <property type="molecule type" value="Genomic_DNA"/>
</dbReference>
<evidence type="ECO:0000313" key="3">
    <source>
        <dbReference type="Proteomes" id="UP000787156"/>
    </source>
</evidence>
<gene>
    <name evidence="2" type="ORF">K8V79_09315</name>
</gene>
<proteinExistence type="predicted"/>
<keyword evidence="1" id="KW-1133">Transmembrane helix</keyword>
<protein>
    <submittedName>
        <fullName evidence="2">Uncharacterized protein</fullName>
    </submittedName>
</protein>
<keyword evidence="1" id="KW-0472">Membrane</keyword>
<accession>A0A9D2UTD1</accession>
<reference evidence="2" key="2">
    <citation type="submission" date="2021-09" db="EMBL/GenBank/DDBJ databases">
        <authorList>
            <person name="Gilroy R."/>
        </authorList>
    </citation>
    <scope>NUCLEOTIDE SEQUENCE</scope>
    <source>
        <strain evidence="2">CHK135-1449</strain>
    </source>
</reference>
<organism evidence="2 3">
    <name type="scientific">Acinetobacter lwoffii</name>
    <dbReference type="NCBI Taxonomy" id="28090"/>
    <lineage>
        <taxon>Bacteria</taxon>
        <taxon>Pseudomonadati</taxon>
        <taxon>Pseudomonadota</taxon>
        <taxon>Gammaproteobacteria</taxon>
        <taxon>Moraxellales</taxon>
        <taxon>Moraxellaceae</taxon>
        <taxon>Acinetobacter</taxon>
    </lineage>
</organism>
<evidence type="ECO:0000313" key="2">
    <source>
        <dbReference type="EMBL" id="HJF28425.1"/>
    </source>
</evidence>
<name>A0A9D2UTD1_ACILW</name>
<sequence length="184" mass="21360">MHQTVKTIFRLCFAAVIFIVTLSLVLTCFIKVRDIMNAEQHYQQATPLSLKSDPHTQYVLLSNNQKPDNTIFILIAGNGYIAKISCDHYPALCTDDYNQSHTRQIQTIDLIKAGNFFYIKNIQYRESRSGQVSHFNYSPQELQQFYKNDIYHLKFIVVVVALFALAALFVSLKILRNFRQFLNK</sequence>
<comment type="caution">
    <text evidence="2">The sequence shown here is derived from an EMBL/GenBank/DDBJ whole genome shotgun (WGS) entry which is preliminary data.</text>
</comment>